<dbReference type="EMBL" id="KQ764203">
    <property type="protein sequence ID" value="OAD54576.1"/>
    <property type="molecule type" value="Genomic_DNA"/>
</dbReference>
<gene>
    <name evidence="2" type="ORF">WN48_06557</name>
</gene>
<keyword evidence="3" id="KW-1185">Reference proteome</keyword>
<organism evidence="2 3">
    <name type="scientific">Eufriesea mexicana</name>
    <dbReference type="NCBI Taxonomy" id="516756"/>
    <lineage>
        <taxon>Eukaryota</taxon>
        <taxon>Metazoa</taxon>
        <taxon>Ecdysozoa</taxon>
        <taxon>Arthropoda</taxon>
        <taxon>Hexapoda</taxon>
        <taxon>Insecta</taxon>
        <taxon>Pterygota</taxon>
        <taxon>Neoptera</taxon>
        <taxon>Endopterygota</taxon>
        <taxon>Hymenoptera</taxon>
        <taxon>Apocrita</taxon>
        <taxon>Aculeata</taxon>
        <taxon>Apoidea</taxon>
        <taxon>Anthophila</taxon>
        <taxon>Apidae</taxon>
        <taxon>Eufriesea</taxon>
    </lineage>
</organism>
<feature type="compositionally biased region" description="Polar residues" evidence="1">
    <location>
        <begin position="127"/>
        <end position="145"/>
    </location>
</feature>
<dbReference type="AlphaFoldDB" id="A0A310SK44"/>
<reference evidence="2 3" key="1">
    <citation type="submission" date="2015-07" db="EMBL/GenBank/DDBJ databases">
        <title>The genome of Eufriesea mexicana.</title>
        <authorList>
            <person name="Pan H."/>
            <person name="Kapheim K."/>
        </authorList>
    </citation>
    <scope>NUCLEOTIDE SEQUENCE [LARGE SCALE GENOMIC DNA]</scope>
    <source>
        <strain evidence="2">0111107269</strain>
        <tissue evidence="2">Whole body</tissue>
    </source>
</reference>
<protein>
    <submittedName>
        <fullName evidence="2">Uncharacterized protein</fullName>
    </submittedName>
</protein>
<dbReference type="Proteomes" id="UP000250275">
    <property type="component" value="Unassembled WGS sequence"/>
</dbReference>
<name>A0A310SK44_9HYME</name>
<evidence type="ECO:0000256" key="1">
    <source>
        <dbReference type="SAM" id="MobiDB-lite"/>
    </source>
</evidence>
<accession>A0A310SK44</accession>
<feature type="region of interest" description="Disordered" evidence="1">
    <location>
        <begin position="121"/>
        <end position="146"/>
    </location>
</feature>
<proteinExistence type="predicted"/>
<feature type="region of interest" description="Disordered" evidence="1">
    <location>
        <begin position="187"/>
        <end position="218"/>
    </location>
</feature>
<evidence type="ECO:0000313" key="2">
    <source>
        <dbReference type="EMBL" id="OAD54576.1"/>
    </source>
</evidence>
<evidence type="ECO:0000313" key="3">
    <source>
        <dbReference type="Proteomes" id="UP000250275"/>
    </source>
</evidence>
<sequence length="264" mass="30044">MLWHAVLMNSNRGERCRPRSDAYFSRWSKLASYLPLIKVYTTMKRSFQLILMSPVYCSSQWIANYTLVHSVHSSAVPQISTYMEFTMMRIRASTRQHTGLPSNQQTQPRHQVRLRIHTSAPNHPALTPTNNANSMKIGQGPQRTTFPRKCNRAKRKVSRKCTIAEPLYNGERCLPSTETAISELIKRHSRGQPTPGVAARRRLAATSPEDAGHAGNGDKLRQHPCCLTRDCSFASERDTPRFCGCLDTLLPAIPFWMWRHVLRG</sequence>